<dbReference type="GO" id="GO:0016020">
    <property type="term" value="C:membrane"/>
    <property type="evidence" value="ECO:0007669"/>
    <property type="project" value="UniProtKB-SubCell"/>
</dbReference>
<dbReference type="AlphaFoldDB" id="A0A1M7T505"/>
<dbReference type="SMART" id="SM01079">
    <property type="entry name" value="CHASE"/>
    <property type="match status" value="1"/>
</dbReference>
<dbReference type="SMART" id="SM00267">
    <property type="entry name" value="GGDEF"/>
    <property type="match status" value="1"/>
</dbReference>
<sequence>MSHKTRHNVRHRAPILMIAVLGTALSIAGWYIVSGLEDRTSAAEFNLRASNVAAALQNGVNEYFTKMYPLRAMIESTPDAVSEQEFVTFSNRLLRDESAILSLSWIPRIRNEERAVHEQAARQQGIDGYRIRSVSKDNPLEPSPAAAEYFPVYYTTEKIRVGLVKGLNLADGGIRQQPLESARDGDMLAASQELTLQSGTGDRIGFFIVLPIYKRGLPHNSVEERRRNLVGFVQGVFQIDTMIATTLRGIRSPADYYVFASEAGSSARPIYTSLLKPSGEPLAASRHAEFETVFHWSGKIAIADRQWWMVAVPKQGSILMHSRAWILLTAGLCLTGVVFAFMWRSNQHTRKLIEANKMISELAHTDPLTGLANRRTFHDRLAMTFQNAKCGSEPFAVLYIDLDHFKDFNDLMGHPAGDVLLVQVAERLLAEAGDANCVARLGGDEFAILQSNAGAEGATEALAQKIVATLNELAVLEGYNARISASVGVSRYSEGMDGPDVLLMQSDLALYRAKDAGRNRVCFHDETFGQLACERVILGRELVAAIKCGGLALQYQPQVDIETGRIVGLEALVRWNHPQRGSISPAVFIPVAEKTGSIVDLGKWVFDEACRQTRVWQDEGVDVPTVAVNLSAIQCKRPELEQDIVSSLKRWNIAPGRIELELTESVLMEATEHHRDIITRLRALGLRLAIDDFGTGYSSLNYLTNFPVDRIKIAQELIFKCTTEIRCAAVVRAAIRLAEELDTQVLAEGVENAEQARFLSSAGCKSAQGYFFSRPVDAAQVASLMRARFIHPVALLAAPKGSGGRLKVV</sequence>
<evidence type="ECO:0000256" key="3">
    <source>
        <dbReference type="ARBA" id="ARBA00022989"/>
    </source>
</evidence>
<dbReference type="Pfam" id="PF00563">
    <property type="entry name" value="EAL"/>
    <property type="match status" value="1"/>
</dbReference>
<dbReference type="GO" id="GO:0007165">
    <property type="term" value="P:signal transduction"/>
    <property type="evidence" value="ECO:0007669"/>
    <property type="project" value="UniProtKB-ARBA"/>
</dbReference>
<feature type="transmembrane region" description="Helical" evidence="5">
    <location>
        <begin position="324"/>
        <end position="343"/>
    </location>
</feature>
<keyword evidence="10" id="KW-1185">Reference proteome</keyword>
<dbReference type="CDD" id="cd01948">
    <property type="entry name" value="EAL"/>
    <property type="match status" value="1"/>
</dbReference>
<dbReference type="InterPro" id="IPR043128">
    <property type="entry name" value="Rev_trsase/Diguanyl_cyclase"/>
</dbReference>
<keyword evidence="2 5" id="KW-0812">Transmembrane</keyword>
<feature type="domain" description="GGDEF" evidence="8">
    <location>
        <begin position="393"/>
        <end position="526"/>
    </location>
</feature>
<dbReference type="FunFam" id="3.30.70.270:FF:000001">
    <property type="entry name" value="Diguanylate cyclase domain protein"/>
    <property type="match status" value="1"/>
</dbReference>
<reference evidence="10" key="1">
    <citation type="submission" date="2016-11" db="EMBL/GenBank/DDBJ databases">
        <authorList>
            <person name="Varghese N."/>
            <person name="Submissions S."/>
        </authorList>
    </citation>
    <scope>NUCLEOTIDE SEQUENCE [LARGE SCALE GENOMIC DNA]</scope>
    <source>
        <strain evidence="10">GAS401</strain>
    </source>
</reference>
<evidence type="ECO:0000256" key="4">
    <source>
        <dbReference type="ARBA" id="ARBA00023136"/>
    </source>
</evidence>
<comment type="subcellular location">
    <subcellularLocation>
        <location evidence="1">Membrane</location>
    </subcellularLocation>
</comment>
<name>A0A1M7T505_9BRAD</name>
<dbReference type="GO" id="GO:0003824">
    <property type="term" value="F:catalytic activity"/>
    <property type="evidence" value="ECO:0007669"/>
    <property type="project" value="UniProtKB-ARBA"/>
</dbReference>
<dbReference type="InterPro" id="IPR029787">
    <property type="entry name" value="Nucleotide_cyclase"/>
</dbReference>
<organism evidence="9 10">
    <name type="scientific">Bradyrhizobium erythrophlei</name>
    <dbReference type="NCBI Taxonomy" id="1437360"/>
    <lineage>
        <taxon>Bacteria</taxon>
        <taxon>Pseudomonadati</taxon>
        <taxon>Pseudomonadota</taxon>
        <taxon>Alphaproteobacteria</taxon>
        <taxon>Hyphomicrobiales</taxon>
        <taxon>Nitrobacteraceae</taxon>
        <taxon>Bradyrhizobium</taxon>
    </lineage>
</organism>
<evidence type="ECO:0000256" key="1">
    <source>
        <dbReference type="ARBA" id="ARBA00004370"/>
    </source>
</evidence>
<dbReference type="PANTHER" id="PTHR44757">
    <property type="entry name" value="DIGUANYLATE CYCLASE DGCP"/>
    <property type="match status" value="1"/>
</dbReference>
<dbReference type="OrthoDB" id="9814202at2"/>
<dbReference type="PROSITE" id="PS50883">
    <property type="entry name" value="EAL"/>
    <property type="match status" value="1"/>
</dbReference>
<dbReference type="PROSITE" id="PS50839">
    <property type="entry name" value="CHASE"/>
    <property type="match status" value="1"/>
</dbReference>
<evidence type="ECO:0000259" key="8">
    <source>
        <dbReference type="PROSITE" id="PS50887"/>
    </source>
</evidence>
<dbReference type="SUPFAM" id="SSF141868">
    <property type="entry name" value="EAL domain-like"/>
    <property type="match status" value="1"/>
</dbReference>
<keyword evidence="4 5" id="KW-0472">Membrane</keyword>
<dbReference type="InterPro" id="IPR042240">
    <property type="entry name" value="CHASE_sf"/>
</dbReference>
<dbReference type="InterPro" id="IPR035919">
    <property type="entry name" value="EAL_sf"/>
</dbReference>
<feature type="domain" description="EAL" evidence="7">
    <location>
        <begin position="535"/>
        <end position="789"/>
    </location>
</feature>
<dbReference type="RefSeq" id="WP_083587441.1">
    <property type="nucleotide sequence ID" value="NZ_LT670849.1"/>
</dbReference>
<dbReference type="EMBL" id="LT670849">
    <property type="protein sequence ID" value="SHN65819.1"/>
    <property type="molecule type" value="Genomic_DNA"/>
</dbReference>
<gene>
    <name evidence="9" type="ORF">SAMN05444170_0795</name>
</gene>
<dbReference type="SUPFAM" id="SSF55073">
    <property type="entry name" value="Nucleotide cyclase"/>
    <property type="match status" value="1"/>
</dbReference>
<evidence type="ECO:0000256" key="2">
    <source>
        <dbReference type="ARBA" id="ARBA00022692"/>
    </source>
</evidence>
<dbReference type="PROSITE" id="PS50887">
    <property type="entry name" value="GGDEF"/>
    <property type="match status" value="1"/>
</dbReference>
<dbReference type="InterPro" id="IPR000160">
    <property type="entry name" value="GGDEF_dom"/>
</dbReference>
<dbReference type="CDD" id="cd01949">
    <property type="entry name" value="GGDEF"/>
    <property type="match status" value="1"/>
</dbReference>
<evidence type="ECO:0000259" key="7">
    <source>
        <dbReference type="PROSITE" id="PS50883"/>
    </source>
</evidence>
<dbReference type="Gene3D" id="3.20.20.450">
    <property type="entry name" value="EAL domain"/>
    <property type="match status" value="1"/>
</dbReference>
<dbReference type="InterPro" id="IPR006189">
    <property type="entry name" value="CHASE_dom"/>
</dbReference>
<protein>
    <submittedName>
        <fullName evidence="9">Diguanylate cyclase (GGDEF) domain-containing protein</fullName>
    </submittedName>
</protein>
<dbReference type="Pfam" id="PF00990">
    <property type="entry name" value="GGDEF"/>
    <property type="match status" value="1"/>
</dbReference>
<dbReference type="Gene3D" id="3.30.70.270">
    <property type="match status" value="1"/>
</dbReference>
<dbReference type="SMART" id="SM00052">
    <property type="entry name" value="EAL"/>
    <property type="match status" value="1"/>
</dbReference>
<dbReference type="InterPro" id="IPR052155">
    <property type="entry name" value="Biofilm_reg_signaling"/>
</dbReference>
<keyword evidence="3 5" id="KW-1133">Transmembrane helix</keyword>
<proteinExistence type="predicted"/>
<evidence type="ECO:0000313" key="10">
    <source>
        <dbReference type="Proteomes" id="UP000184096"/>
    </source>
</evidence>
<evidence type="ECO:0000313" key="9">
    <source>
        <dbReference type="EMBL" id="SHN65819.1"/>
    </source>
</evidence>
<dbReference type="Proteomes" id="UP000184096">
    <property type="component" value="Chromosome I"/>
</dbReference>
<accession>A0A1M7T505</accession>
<dbReference type="InterPro" id="IPR001633">
    <property type="entry name" value="EAL_dom"/>
</dbReference>
<dbReference type="Pfam" id="PF03924">
    <property type="entry name" value="CHASE"/>
    <property type="match status" value="1"/>
</dbReference>
<evidence type="ECO:0000259" key="6">
    <source>
        <dbReference type="PROSITE" id="PS50839"/>
    </source>
</evidence>
<dbReference type="Gene3D" id="3.30.450.350">
    <property type="entry name" value="CHASE domain"/>
    <property type="match status" value="1"/>
</dbReference>
<evidence type="ECO:0000256" key="5">
    <source>
        <dbReference type="SAM" id="Phobius"/>
    </source>
</evidence>
<dbReference type="NCBIfam" id="TIGR00254">
    <property type="entry name" value="GGDEF"/>
    <property type="match status" value="1"/>
</dbReference>
<feature type="transmembrane region" description="Helical" evidence="5">
    <location>
        <begin position="12"/>
        <end position="33"/>
    </location>
</feature>
<feature type="domain" description="CHASE" evidence="6">
    <location>
        <begin position="77"/>
        <end position="250"/>
    </location>
</feature>
<dbReference type="PANTHER" id="PTHR44757:SF2">
    <property type="entry name" value="BIOFILM ARCHITECTURE MAINTENANCE PROTEIN MBAA"/>
    <property type="match status" value="1"/>
</dbReference>